<dbReference type="AlphaFoldDB" id="A0A1N7LK26"/>
<evidence type="ECO:0000256" key="2">
    <source>
        <dbReference type="ARBA" id="ARBA00022692"/>
    </source>
</evidence>
<dbReference type="GO" id="GO:0009425">
    <property type="term" value="C:bacterial-type flagellum basal body"/>
    <property type="evidence" value="ECO:0007669"/>
    <property type="project" value="UniProtKB-SubCell"/>
</dbReference>
<dbReference type="GO" id="GO:0005886">
    <property type="term" value="C:plasma membrane"/>
    <property type="evidence" value="ECO:0007669"/>
    <property type="project" value="UniProtKB-SubCell"/>
</dbReference>
<keyword evidence="8" id="KW-0732">Signal</keyword>
<dbReference type="EMBL" id="FTOH01000004">
    <property type="protein sequence ID" value="SIS74198.1"/>
    <property type="molecule type" value="Genomic_DNA"/>
</dbReference>
<keyword evidence="9" id="KW-0282">Flagellum</keyword>
<keyword evidence="5 7" id="KW-0975">Bacterial flagellum</keyword>
<keyword evidence="4 7" id="KW-0472">Membrane</keyword>
<keyword evidence="10" id="KW-1185">Reference proteome</keyword>
<dbReference type="RefSeq" id="WP_084188740.1">
    <property type="nucleotide sequence ID" value="NZ_CAJWBH010000019.1"/>
</dbReference>
<evidence type="ECO:0000256" key="4">
    <source>
        <dbReference type="ARBA" id="ARBA00023136"/>
    </source>
</evidence>
<dbReference type="InterPro" id="IPR022781">
    <property type="entry name" value="Flagellar_biosynth_FliO"/>
</dbReference>
<organism evidence="9 10">
    <name type="scientific">Thalassolituus maritimus</name>
    <dbReference type="NCBI Taxonomy" id="484498"/>
    <lineage>
        <taxon>Bacteria</taxon>
        <taxon>Pseudomonadati</taxon>
        <taxon>Pseudomonadota</taxon>
        <taxon>Gammaproteobacteria</taxon>
        <taxon>Oceanospirillales</taxon>
        <taxon>Oceanospirillaceae</taxon>
        <taxon>Thalassolituus</taxon>
    </lineage>
</organism>
<keyword evidence="9" id="KW-0969">Cilium</keyword>
<feature type="transmembrane region" description="Helical" evidence="7">
    <location>
        <begin position="36"/>
        <end position="57"/>
    </location>
</feature>
<evidence type="ECO:0000256" key="8">
    <source>
        <dbReference type="SAM" id="SignalP"/>
    </source>
</evidence>
<comment type="subcellular location">
    <subcellularLocation>
        <location evidence="7">Cell membrane</location>
    </subcellularLocation>
    <subcellularLocation>
        <location evidence="7">Bacterial flagellum basal body</location>
    </subcellularLocation>
</comment>
<dbReference type="PANTHER" id="PTHR38766">
    <property type="entry name" value="FLAGELLAR PROTEIN FLIO"/>
    <property type="match status" value="1"/>
</dbReference>
<dbReference type="Proteomes" id="UP000185639">
    <property type="component" value="Unassembled WGS sequence"/>
</dbReference>
<feature type="chain" id="PRO_5013043290" description="Flagellar protein" evidence="8">
    <location>
        <begin position="21"/>
        <end position="135"/>
    </location>
</feature>
<dbReference type="GO" id="GO:0044781">
    <property type="term" value="P:bacterial-type flagellum organization"/>
    <property type="evidence" value="ECO:0007669"/>
    <property type="project" value="UniProtKB-UniRule"/>
</dbReference>
<evidence type="ECO:0000256" key="1">
    <source>
        <dbReference type="ARBA" id="ARBA00022475"/>
    </source>
</evidence>
<evidence type="ECO:0000313" key="10">
    <source>
        <dbReference type="Proteomes" id="UP000185639"/>
    </source>
</evidence>
<dbReference type="OrthoDB" id="5741235at2"/>
<evidence type="ECO:0000256" key="6">
    <source>
        <dbReference type="ARBA" id="ARBA00037937"/>
    </source>
</evidence>
<keyword evidence="9" id="KW-0966">Cell projection</keyword>
<accession>A0A1N7LK26</accession>
<evidence type="ECO:0000313" key="9">
    <source>
        <dbReference type="EMBL" id="SIS74198.1"/>
    </source>
</evidence>
<dbReference type="PANTHER" id="PTHR38766:SF1">
    <property type="entry name" value="FLAGELLAR PROTEIN FLIO"/>
    <property type="match status" value="1"/>
</dbReference>
<dbReference type="InterPro" id="IPR052205">
    <property type="entry name" value="FliO/MopB"/>
</dbReference>
<dbReference type="NCBIfam" id="TIGR03500">
    <property type="entry name" value="FliO_TIGR"/>
    <property type="match status" value="1"/>
</dbReference>
<proteinExistence type="inferred from homology"/>
<keyword evidence="2 7" id="KW-0812">Transmembrane</keyword>
<feature type="signal peptide" evidence="8">
    <location>
        <begin position="1"/>
        <end position="20"/>
    </location>
</feature>
<keyword evidence="3 7" id="KW-1133">Transmembrane helix</keyword>
<comment type="similarity">
    <text evidence="6 7">Belongs to the FliO/MopB family.</text>
</comment>
<evidence type="ECO:0000256" key="3">
    <source>
        <dbReference type="ARBA" id="ARBA00022989"/>
    </source>
</evidence>
<gene>
    <name evidence="9" type="ORF">SAMN05421686_10441</name>
</gene>
<sequence length="135" mass="14479">MNVYTACAKFLLLLPGMAFAEEQVTPMLQATPMASAGKVVLFLILILGLIVGLAWLVNKTRVGQWTGGAQHLKTLAVLPLGQREKVAIIQAGEQQLVIGITPHGINTLATLDQPIDVAENKPADFADILKKAVRK</sequence>
<name>A0A1N7LK26_9GAMM</name>
<keyword evidence="1 7" id="KW-1003">Cell membrane</keyword>
<protein>
    <recommendedName>
        <fullName evidence="7">Flagellar protein</fullName>
    </recommendedName>
</protein>
<evidence type="ECO:0000256" key="5">
    <source>
        <dbReference type="ARBA" id="ARBA00023143"/>
    </source>
</evidence>
<dbReference type="Pfam" id="PF04347">
    <property type="entry name" value="FliO"/>
    <property type="match status" value="1"/>
</dbReference>
<evidence type="ECO:0000256" key="7">
    <source>
        <dbReference type="RuleBase" id="RU362064"/>
    </source>
</evidence>
<dbReference type="STRING" id="484498.SAMN05421686_10441"/>
<reference evidence="10" key="1">
    <citation type="submission" date="2017-01" db="EMBL/GenBank/DDBJ databases">
        <authorList>
            <person name="Varghese N."/>
            <person name="Submissions S."/>
        </authorList>
    </citation>
    <scope>NUCLEOTIDE SEQUENCE [LARGE SCALE GENOMIC DNA]</scope>
    <source>
        <strain evidence="10">DSM 24913</strain>
    </source>
</reference>